<sequence length="163" mass="19405">MLRRPPYPEGLETTKEIEQHGNQLLDMDVIRNMGHNEIVEVTTFVLITCHDSRYGFCGDFRGLKNYTKADRYPIPRILHAVDKLEKAKYIRKMDFMKFFHKNGFKKIYMKLLKGIFHMDICKYTRREFGIKNAPSHFQRMIDTILKEDMLEGRIVVYIDVIII</sequence>
<dbReference type="OrthoDB" id="6776860at2759"/>
<dbReference type="Proteomes" id="UP000765509">
    <property type="component" value="Unassembled WGS sequence"/>
</dbReference>
<dbReference type="InterPro" id="IPR043128">
    <property type="entry name" value="Rev_trsase/Diguanyl_cyclase"/>
</dbReference>
<dbReference type="InterPro" id="IPR043502">
    <property type="entry name" value="DNA/RNA_pol_sf"/>
</dbReference>
<dbReference type="Pfam" id="PF00078">
    <property type="entry name" value="RVT_1"/>
    <property type="match status" value="1"/>
</dbReference>
<dbReference type="InterPro" id="IPR000477">
    <property type="entry name" value="RT_dom"/>
</dbReference>
<dbReference type="SUPFAM" id="SSF56672">
    <property type="entry name" value="DNA/RNA polymerases"/>
    <property type="match status" value="1"/>
</dbReference>
<dbReference type="PANTHER" id="PTHR24559">
    <property type="entry name" value="TRANSPOSON TY3-I GAG-POL POLYPROTEIN"/>
    <property type="match status" value="1"/>
</dbReference>
<proteinExistence type="predicted"/>
<accession>A0A9Q3I1C8</accession>
<organism evidence="2 3">
    <name type="scientific">Austropuccinia psidii MF-1</name>
    <dbReference type="NCBI Taxonomy" id="1389203"/>
    <lineage>
        <taxon>Eukaryota</taxon>
        <taxon>Fungi</taxon>
        <taxon>Dikarya</taxon>
        <taxon>Basidiomycota</taxon>
        <taxon>Pucciniomycotina</taxon>
        <taxon>Pucciniomycetes</taxon>
        <taxon>Pucciniales</taxon>
        <taxon>Sphaerophragmiaceae</taxon>
        <taxon>Austropuccinia</taxon>
    </lineage>
</organism>
<feature type="domain" description="Reverse transcriptase" evidence="1">
    <location>
        <begin position="59"/>
        <end position="162"/>
    </location>
</feature>
<reference evidence="2" key="1">
    <citation type="submission" date="2021-03" db="EMBL/GenBank/DDBJ databases">
        <title>Draft genome sequence of rust myrtle Austropuccinia psidii MF-1, a brazilian biotype.</title>
        <authorList>
            <person name="Quecine M.C."/>
            <person name="Pachon D.M.R."/>
            <person name="Bonatelli M.L."/>
            <person name="Correr F.H."/>
            <person name="Franceschini L.M."/>
            <person name="Leite T.F."/>
            <person name="Margarido G.R.A."/>
            <person name="Almeida C.A."/>
            <person name="Ferrarezi J.A."/>
            <person name="Labate C.A."/>
        </authorList>
    </citation>
    <scope>NUCLEOTIDE SEQUENCE</scope>
    <source>
        <strain evidence="2">MF-1</strain>
    </source>
</reference>
<dbReference type="Gene3D" id="3.10.10.10">
    <property type="entry name" value="HIV Type 1 Reverse Transcriptase, subunit A, domain 1"/>
    <property type="match status" value="1"/>
</dbReference>
<dbReference type="InterPro" id="IPR053134">
    <property type="entry name" value="RNA-dir_DNA_polymerase"/>
</dbReference>
<dbReference type="PANTHER" id="PTHR24559:SF444">
    <property type="entry name" value="REVERSE TRANSCRIPTASE DOMAIN-CONTAINING PROTEIN"/>
    <property type="match status" value="1"/>
</dbReference>
<gene>
    <name evidence="2" type="ORF">O181_063422</name>
</gene>
<dbReference type="AlphaFoldDB" id="A0A9Q3I1C8"/>
<evidence type="ECO:0000259" key="1">
    <source>
        <dbReference type="Pfam" id="PF00078"/>
    </source>
</evidence>
<evidence type="ECO:0000313" key="3">
    <source>
        <dbReference type="Proteomes" id="UP000765509"/>
    </source>
</evidence>
<comment type="caution">
    <text evidence="2">The sequence shown here is derived from an EMBL/GenBank/DDBJ whole genome shotgun (WGS) entry which is preliminary data.</text>
</comment>
<evidence type="ECO:0000313" key="2">
    <source>
        <dbReference type="EMBL" id="MBW0523707.1"/>
    </source>
</evidence>
<dbReference type="Gene3D" id="3.30.70.270">
    <property type="match status" value="1"/>
</dbReference>
<keyword evidence="3" id="KW-1185">Reference proteome</keyword>
<dbReference type="EMBL" id="AVOT02030515">
    <property type="protein sequence ID" value="MBW0523707.1"/>
    <property type="molecule type" value="Genomic_DNA"/>
</dbReference>
<name>A0A9Q3I1C8_9BASI</name>
<protein>
    <recommendedName>
        <fullName evidence="1">Reverse transcriptase domain-containing protein</fullName>
    </recommendedName>
</protein>